<dbReference type="PANTHER" id="PTHR48079:SF6">
    <property type="entry name" value="NAD(P)-BINDING DOMAIN-CONTAINING PROTEIN-RELATED"/>
    <property type="match status" value="1"/>
</dbReference>
<dbReference type="InterPro" id="IPR051783">
    <property type="entry name" value="NAD(P)-dependent_oxidoreduct"/>
</dbReference>
<evidence type="ECO:0000313" key="3">
    <source>
        <dbReference type="Proteomes" id="UP000599109"/>
    </source>
</evidence>
<dbReference type="EMBL" id="JAEQNE010000008">
    <property type="protein sequence ID" value="MBL0394410.1"/>
    <property type="molecule type" value="Genomic_DNA"/>
</dbReference>
<dbReference type="InterPro" id="IPR036291">
    <property type="entry name" value="NAD(P)-bd_dom_sf"/>
</dbReference>
<evidence type="ECO:0000313" key="2">
    <source>
        <dbReference type="EMBL" id="MBL0394410.1"/>
    </source>
</evidence>
<dbReference type="GO" id="GO:0004029">
    <property type="term" value="F:aldehyde dehydrogenase (NAD+) activity"/>
    <property type="evidence" value="ECO:0007669"/>
    <property type="project" value="TreeGrafter"/>
</dbReference>
<organism evidence="2 3">
    <name type="scientific">Ramlibacter monticola</name>
    <dbReference type="NCBI Taxonomy" id="1926872"/>
    <lineage>
        <taxon>Bacteria</taxon>
        <taxon>Pseudomonadati</taxon>
        <taxon>Pseudomonadota</taxon>
        <taxon>Betaproteobacteria</taxon>
        <taxon>Burkholderiales</taxon>
        <taxon>Comamonadaceae</taxon>
        <taxon>Ramlibacter</taxon>
    </lineage>
</organism>
<comment type="caution">
    <text evidence="2">The sequence shown here is derived from an EMBL/GenBank/DDBJ whole genome shotgun (WGS) entry which is preliminary data.</text>
</comment>
<protein>
    <submittedName>
        <fullName evidence="2">NAD-dependent epimerase/dehydratase family protein</fullName>
    </submittedName>
</protein>
<accession>A0A937CV80</accession>
<evidence type="ECO:0000259" key="1">
    <source>
        <dbReference type="Pfam" id="PF01370"/>
    </source>
</evidence>
<dbReference type="AlphaFoldDB" id="A0A937CV80"/>
<reference evidence="2 3" key="1">
    <citation type="journal article" date="2017" name="Int. J. Syst. Evol. Microbiol.">
        <title>Ramlibacter monticola sp. nov., isolated from forest soil.</title>
        <authorList>
            <person name="Chaudhary D.K."/>
            <person name="Kim J."/>
        </authorList>
    </citation>
    <scope>NUCLEOTIDE SEQUENCE [LARGE SCALE GENOMIC DNA]</scope>
    <source>
        <strain evidence="2 3">KACC 19175</strain>
    </source>
</reference>
<dbReference type="GO" id="GO:0005737">
    <property type="term" value="C:cytoplasm"/>
    <property type="evidence" value="ECO:0007669"/>
    <property type="project" value="TreeGrafter"/>
</dbReference>
<proteinExistence type="predicted"/>
<dbReference type="SUPFAM" id="SSF51735">
    <property type="entry name" value="NAD(P)-binding Rossmann-fold domains"/>
    <property type="match status" value="1"/>
</dbReference>
<dbReference type="Gene3D" id="3.40.50.720">
    <property type="entry name" value="NAD(P)-binding Rossmann-like Domain"/>
    <property type="match status" value="1"/>
</dbReference>
<dbReference type="InterPro" id="IPR001509">
    <property type="entry name" value="Epimerase_deHydtase"/>
</dbReference>
<dbReference type="Pfam" id="PF01370">
    <property type="entry name" value="Epimerase"/>
    <property type="match status" value="1"/>
</dbReference>
<gene>
    <name evidence="2" type="ORF">JJ685_24945</name>
</gene>
<dbReference type="Proteomes" id="UP000599109">
    <property type="component" value="Unassembled WGS sequence"/>
</dbReference>
<name>A0A937CV80_9BURK</name>
<dbReference type="RefSeq" id="WP_201677083.1">
    <property type="nucleotide sequence ID" value="NZ_JAEQNE010000008.1"/>
</dbReference>
<dbReference type="PANTHER" id="PTHR48079">
    <property type="entry name" value="PROTEIN YEEZ"/>
    <property type="match status" value="1"/>
</dbReference>
<feature type="domain" description="NAD-dependent epimerase/dehydratase" evidence="1">
    <location>
        <begin position="8"/>
        <end position="211"/>
    </location>
</feature>
<keyword evidence="3" id="KW-1185">Reference proteome</keyword>
<sequence>MFPPCRLVITGASGFVGRSLVARANAAGHSLVALSRSEGSLPRGYEDEAALERACAGADAVLHLAARAHRGGTDADFECNVRATRAVAAAARAAGVRRVVLLSSIGVNGNVTRGRPFDETDAPAPVEPYARSKLRCEQELQSLLAGSATEWVLARPPLVYGPHAPGNFDRLVRAVARGLPLPVATVRNRRTLVGLDNLCDALLLCATHPGAARQLFLLADHEDVSTPDIVRCIARGLARPPRLWGAPPGLLKLAARAAGRPRVAESLCDSLQVDAAKARRVLGWVPAERTPDGLVRAAAAWRLA</sequence>